<feature type="region of interest" description="Disordered" evidence="1">
    <location>
        <begin position="137"/>
        <end position="208"/>
    </location>
</feature>
<evidence type="ECO:0000313" key="4">
    <source>
        <dbReference type="Proteomes" id="UP000237000"/>
    </source>
</evidence>
<name>A0A2P5EXL5_TREOI</name>
<dbReference type="EMBL" id="JXTC01000085">
    <property type="protein sequence ID" value="PON90276.1"/>
    <property type="molecule type" value="Genomic_DNA"/>
</dbReference>
<reference evidence="4" key="1">
    <citation type="submission" date="2016-06" db="EMBL/GenBank/DDBJ databases">
        <title>Parallel loss of symbiosis genes in relatives of nitrogen-fixing non-legume Parasponia.</title>
        <authorList>
            <person name="Van Velzen R."/>
            <person name="Holmer R."/>
            <person name="Bu F."/>
            <person name="Rutten L."/>
            <person name="Van Zeijl A."/>
            <person name="Liu W."/>
            <person name="Santuari L."/>
            <person name="Cao Q."/>
            <person name="Sharma T."/>
            <person name="Shen D."/>
            <person name="Roswanjaya Y."/>
            <person name="Wardhani T."/>
            <person name="Kalhor M.S."/>
            <person name="Jansen J."/>
            <person name="Van den Hoogen J."/>
            <person name="Gungor B."/>
            <person name="Hartog M."/>
            <person name="Hontelez J."/>
            <person name="Verver J."/>
            <person name="Yang W.-C."/>
            <person name="Schijlen E."/>
            <person name="Repin R."/>
            <person name="Schilthuizen M."/>
            <person name="Schranz E."/>
            <person name="Heidstra R."/>
            <person name="Miyata K."/>
            <person name="Fedorova E."/>
            <person name="Kohlen W."/>
            <person name="Bisseling T."/>
            <person name="Smit S."/>
            <person name="Geurts R."/>
        </authorList>
    </citation>
    <scope>NUCLEOTIDE SEQUENCE [LARGE SCALE GENOMIC DNA]</scope>
    <source>
        <strain evidence="4">cv. RG33-2</strain>
    </source>
</reference>
<dbReference type="OrthoDB" id="1303733at2759"/>
<keyword evidence="2" id="KW-0472">Membrane</keyword>
<dbReference type="InParanoid" id="A0A2P5EXL5"/>
<dbReference type="PANTHER" id="PTHR34947">
    <property type="entry name" value="TRANSMEMBRANE PROTEIN"/>
    <property type="match status" value="1"/>
</dbReference>
<protein>
    <submittedName>
        <fullName evidence="3">Transmembrane protein</fullName>
    </submittedName>
</protein>
<evidence type="ECO:0000256" key="1">
    <source>
        <dbReference type="SAM" id="MobiDB-lite"/>
    </source>
</evidence>
<sequence length="235" mass="26190">MDQIQNQKLPSDHDAKFNKHHFLRRTLQVVLSVSILSLFICYSHGVSFFPHSFSVYFSTCLFSLFTHTLERKYMFLICNGILAFLAKTSVSSSYDSSYSDGTTVPPSKLSADIASKAALNEDQVVDQSSVGVDFIGDEEEEQQTTEDEDGVEKADEEQGNNSQALSSTTSSSADDENGNEEEGREISGCGVSSNKQEANDEELISTDELNKKIEEFIRKMKEEIRIEAQRQLIAV</sequence>
<organism evidence="3 4">
    <name type="scientific">Trema orientale</name>
    <name type="common">Charcoal tree</name>
    <name type="synonym">Celtis orientalis</name>
    <dbReference type="NCBI Taxonomy" id="63057"/>
    <lineage>
        <taxon>Eukaryota</taxon>
        <taxon>Viridiplantae</taxon>
        <taxon>Streptophyta</taxon>
        <taxon>Embryophyta</taxon>
        <taxon>Tracheophyta</taxon>
        <taxon>Spermatophyta</taxon>
        <taxon>Magnoliopsida</taxon>
        <taxon>eudicotyledons</taxon>
        <taxon>Gunneridae</taxon>
        <taxon>Pentapetalae</taxon>
        <taxon>rosids</taxon>
        <taxon>fabids</taxon>
        <taxon>Rosales</taxon>
        <taxon>Cannabaceae</taxon>
        <taxon>Trema</taxon>
    </lineage>
</organism>
<accession>A0A2P5EXL5</accession>
<gene>
    <name evidence="3" type="ORF">TorRG33x02_139260</name>
</gene>
<dbReference type="AlphaFoldDB" id="A0A2P5EXL5"/>
<evidence type="ECO:0000256" key="2">
    <source>
        <dbReference type="SAM" id="Phobius"/>
    </source>
</evidence>
<keyword evidence="2 3" id="KW-0812">Transmembrane</keyword>
<keyword evidence="4" id="KW-1185">Reference proteome</keyword>
<dbReference type="PANTHER" id="PTHR34947:SF4">
    <property type="entry name" value="TRANSMEMBRANE PROTEIN"/>
    <property type="match status" value="1"/>
</dbReference>
<comment type="caution">
    <text evidence="3">The sequence shown here is derived from an EMBL/GenBank/DDBJ whole genome shotgun (WGS) entry which is preliminary data.</text>
</comment>
<feature type="compositionally biased region" description="Acidic residues" evidence="1">
    <location>
        <begin position="173"/>
        <end position="183"/>
    </location>
</feature>
<evidence type="ECO:0000313" key="3">
    <source>
        <dbReference type="EMBL" id="PON90276.1"/>
    </source>
</evidence>
<proteinExistence type="predicted"/>
<keyword evidence="2" id="KW-1133">Transmembrane helix</keyword>
<feature type="transmembrane region" description="Helical" evidence="2">
    <location>
        <begin position="26"/>
        <end position="45"/>
    </location>
</feature>
<dbReference type="Proteomes" id="UP000237000">
    <property type="component" value="Unassembled WGS sequence"/>
</dbReference>
<feature type="compositionally biased region" description="Acidic residues" evidence="1">
    <location>
        <begin position="137"/>
        <end position="158"/>
    </location>
</feature>